<feature type="region of interest" description="Disordered" evidence="1">
    <location>
        <begin position="1"/>
        <end position="63"/>
    </location>
</feature>
<comment type="caution">
    <text evidence="2">The sequence shown here is derived from an EMBL/GenBank/DDBJ whole genome shotgun (WGS) entry which is preliminary data.</text>
</comment>
<sequence>MKTHKSSGKSTSAPKIEKKPGPQRPLVTSPAKAAEEVEGFRRDREAMESAPTTADTSARTSLF</sequence>
<evidence type="ECO:0000256" key="1">
    <source>
        <dbReference type="SAM" id="MobiDB-lite"/>
    </source>
</evidence>
<feature type="compositionally biased region" description="Polar residues" evidence="1">
    <location>
        <begin position="50"/>
        <end position="63"/>
    </location>
</feature>
<name>A0A1J5S0P3_9ZZZZ</name>
<gene>
    <name evidence="2" type="ORF">GALL_164410</name>
</gene>
<protein>
    <submittedName>
        <fullName evidence="2">Uncharacterized protein</fullName>
    </submittedName>
</protein>
<dbReference type="AlphaFoldDB" id="A0A1J5S0P3"/>
<organism evidence="2">
    <name type="scientific">mine drainage metagenome</name>
    <dbReference type="NCBI Taxonomy" id="410659"/>
    <lineage>
        <taxon>unclassified sequences</taxon>
        <taxon>metagenomes</taxon>
        <taxon>ecological metagenomes</taxon>
    </lineage>
</organism>
<reference evidence="2" key="1">
    <citation type="submission" date="2016-10" db="EMBL/GenBank/DDBJ databases">
        <title>Sequence of Gallionella enrichment culture.</title>
        <authorList>
            <person name="Poehlein A."/>
            <person name="Muehling M."/>
            <person name="Daniel R."/>
        </authorList>
    </citation>
    <scope>NUCLEOTIDE SEQUENCE</scope>
</reference>
<feature type="compositionally biased region" description="Basic and acidic residues" evidence="1">
    <location>
        <begin position="33"/>
        <end position="47"/>
    </location>
</feature>
<proteinExistence type="predicted"/>
<accession>A0A1J5S0P3</accession>
<evidence type="ECO:0000313" key="2">
    <source>
        <dbReference type="EMBL" id="OIR01539.1"/>
    </source>
</evidence>
<dbReference type="EMBL" id="MLJW01000083">
    <property type="protein sequence ID" value="OIR01539.1"/>
    <property type="molecule type" value="Genomic_DNA"/>
</dbReference>